<comment type="caution">
    <text evidence="2">The sequence shown here is derived from an EMBL/GenBank/DDBJ whole genome shotgun (WGS) entry which is preliminary data.</text>
</comment>
<evidence type="ECO:0000313" key="2">
    <source>
        <dbReference type="EMBL" id="KAH3878007.1"/>
    </source>
</evidence>
<dbReference type="EMBL" id="JAIWYP010000001">
    <property type="protein sequence ID" value="KAH3878007.1"/>
    <property type="molecule type" value="Genomic_DNA"/>
</dbReference>
<reference evidence="2" key="1">
    <citation type="journal article" date="2019" name="bioRxiv">
        <title>The Genome of the Zebra Mussel, Dreissena polymorpha: A Resource for Invasive Species Research.</title>
        <authorList>
            <person name="McCartney M.A."/>
            <person name="Auch B."/>
            <person name="Kono T."/>
            <person name="Mallez S."/>
            <person name="Zhang Y."/>
            <person name="Obille A."/>
            <person name="Becker A."/>
            <person name="Abrahante J.E."/>
            <person name="Garbe J."/>
            <person name="Badalamenti J.P."/>
            <person name="Herman A."/>
            <person name="Mangelson H."/>
            <person name="Liachko I."/>
            <person name="Sullivan S."/>
            <person name="Sone E.D."/>
            <person name="Koren S."/>
            <person name="Silverstein K.A.T."/>
            <person name="Beckman K.B."/>
            <person name="Gohl D.M."/>
        </authorList>
    </citation>
    <scope>NUCLEOTIDE SEQUENCE</scope>
    <source>
        <strain evidence="2">Duluth1</strain>
        <tissue evidence="2">Whole animal</tissue>
    </source>
</reference>
<evidence type="ECO:0000313" key="3">
    <source>
        <dbReference type="Proteomes" id="UP000828390"/>
    </source>
</evidence>
<dbReference type="Proteomes" id="UP000828390">
    <property type="component" value="Unassembled WGS sequence"/>
</dbReference>
<feature type="region of interest" description="Disordered" evidence="1">
    <location>
        <begin position="18"/>
        <end position="38"/>
    </location>
</feature>
<accession>A0A9D4MMK0</accession>
<sequence length="51" mass="5952">MKRYRKCSLLAVKRRRCSGPSSYASSAPSPQRHSVNLKSATYKFKQHLQRR</sequence>
<organism evidence="2 3">
    <name type="scientific">Dreissena polymorpha</name>
    <name type="common">Zebra mussel</name>
    <name type="synonym">Mytilus polymorpha</name>
    <dbReference type="NCBI Taxonomy" id="45954"/>
    <lineage>
        <taxon>Eukaryota</taxon>
        <taxon>Metazoa</taxon>
        <taxon>Spiralia</taxon>
        <taxon>Lophotrochozoa</taxon>
        <taxon>Mollusca</taxon>
        <taxon>Bivalvia</taxon>
        <taxon>Autobranchia</taxon>
        <taxon>Heteroconchia</taxon>
        <taxon>Euheterodonta</taxon>
        <taxon>Imparidentia</taxon>
        <taxon>Neoheterodontei</taxon>
        <taxon>Myida</taxon>
        <taxon>Dreissenoidea</taxon>
        <taxon>Dreissenidae</taxon>
        <taxon>Dreissena</taxon>
    </lineage>
</organism>
<proteinExistence type="predicted"/>
<evidence type="ECO:0000256" key="1">
    <source>
        <dbReference type="SAM" id="MobiDB-lite"/>
    </source>
</evidence>
<protein>
    <submittedName>
        <fullName evidence="2">Uncharacterized protein</fullName>
    </submittedName>
</protein>
<reference evidence="2" key="2">
    <citation type="submission" date="2020-11" db="EMBL/GenBank/DDBJ databases">
        <authorList>
            <person name="McCartney M.A."/>
            <person name="Auch B."/>
            <person name="Kono T."/>
            <person name="Mallez S."/>
            <person name="Becker A."/>
            <person name="Gohl D.M."/>
            <person name="Silverstein K.A.T."/>
            <person name="Koren S."/>
            <person name="Bechman K.B."/>
            <person name="Herman A."/>
            <person name="Abrahante J.E."/>
            <person name="Garbe J."/>
        </authorList>
    </citation>
    <scope>NUCLEOTIDE SEQUENCE</scope>
    <source>
        <strain evidence="2">Duluth1</strain>
        <tissue evidence="2">Whole animal</tissue>
    </source>
</reference>
<gene>
    <name evidence="2" type="ORF">DPMN_001887</name>
</gene>
<name>A0A9D4MMK0_DREPO</name>
<feature type="compositionally biased region" description="Low complexity" evidence="1">
    <location>
        <begin position="18"/>
        <end position="30"/>
    </location>
</feature>
<dbReference type="AlphaFoldDB" id="A0A9D4MMK0"/>
<keyword evidence="3" id="KW-1185">Reference proteome</keyword>